<proteinExistence type="predicted"/>
<dbReference type="Proteomes" id="UP000281726">
    <property type="component" value="Unassembled WGS sequence"/>
</dbReference>
<accession>A0A3A9YSB6</accession>
<dbReference type="Pfam" id="PF00293">
    <property type="entry name" value="NUDIX"/>
    <property type="match status" value="1"/>
</dbReference>
<reference evidence="2 3" key="1">
    <citation type="journal article" date="2004" name="Syst. Appl. Microbiol.">
        <title>Cryptoendolithic actinomycetes from antarctic sandstone rock samples: Micromonospora endolithica sp. nov. and two isolates related to Micromonospora coerulea Jensen 1932.</title>
        <authorList>
            <person name="Hirsch P."/>
            <person name="Mevs U."/>
            <person name="Kroppenstedt R.M."/>
            <person name="Schumann P."/>
            <person name="Stackebrandt E."/>
        </authorList>
    </citation>
    <scope>NUCLEOTIDE SEQUENCE [LARGE SCALE GENOMIC DNA]</scope>
    <source>
        <strain evidence="2 3">JCM 12677</strain>
    </source>
</reference>
<evidence type="ECO:0000313" key="2">
    <source>
        <dbReference type="EMBL" id="RKN38883.1"/>
    </source>
</evidence>
<dbReference type="PANTHER" id="PTHR10885">
    <property type="entry name" value="ISOPENTENYL-DIPHOSPHATE DELTA-ISOMERASE"/>
    <property type="match status" value="1"/>
</dbReference>
<dbReference type="GO" id="GO:0009240">
    <property type="term" value="P:isopentenyl diphosphate biosynthetic process"/>
    <property type="evidence" value="ECO:0007669"/>
    <property type="project" value="TreeGrafter"/>
</dbReference>
<sequence>MMENADSRVSNDELVEAVDHRGNPIGIVGRQLANRLGIWHVCAQVFVLAKVEGVPAVVFQRRSRTKTVSPGVLDISASGHVVAGQTVQSAAARELAEELGLKVSADSLVHVGRRVDMYEAPGVLSRIFADVYVVVTDQDPGTLNFDPVEIDELVVVPAADLLGIFVDGSSPSCHAYQLDKQGLARSRRVVVRASDFLPRFDNLYARIARYANDRETSGSSARFM</sequence>
<dbReference type="Gene3D" id="3.90.79.10">
    <property type="entry name" value="Nucleoside Triphosphate Pyrophosphohydrolase"/>
    <property type="match status" value="1"/>
</dbReference>
<comment type="caution">
    <text evidence="2">The sequence shown here is derived from an EMBL/GenBank/DDBJ whole genome shotgun (WGS) entry which is preliminary data.</text>
</comment>
<feature type="domain" description="Nudix hydrolase" evidence="1">
    <location>
        <begin position="38"/>
        <end position="181"/>
    </location>
</feature>
<dbReference type="PANTHER" id="PTHR10885:SF20">
    <property type="entry name" value="NUDIX HYDROLASE DOMAIN-CONTAINING PROTEIN"/>
    <property type="match status" value="1"/>
</dbReference>
<dbReference type="OrthoDB" id="67499at2"/>
<dbReference type="InterPro" id="IPR000086">
    <property type="entry name" value="NUDIX_hydrolase_dom"/>
</dbReference>
<name>A0A3A9YSB6_9ACTN</name>
<keyword evidence="3" id="KW-1185">Reference proteome</keyword>
<dbReference type="EMBL" id="RBAK01000019">
    <property type="protein sequence ID" value="RKN38883.1"/>
    <property type="molecule type" value="Genomic_DNA"/>
</dbReference>
<evidence type="ECO:0000259" key="1">
    <source>
        <dbReference type="PROSITE" id="PS51462"/>
    </source>
</evidence>
<dbReference type="RefSeq" id="WP_120732672.1">
    <property type="nucleotide sequence ID" value="NZ_RBAK01000019.1"/>
</dbReference>
<dbReference type="AlphaFoldDB" id="A0A3A9YSB6"/>
<dbReference type="GO" id="GO:0004452">
    <property type="term" value="F:isopentenyl-diphosphate delta-isomerase activity"/>
    <property type="evidence" value="ECO:0007669"/>
    <property type="project" value="TreeGrafter"/>
</dbReference>
<dbReference type="GO" id="GO:0005737">
    <property type="term" value="C:cytoplasm"/>
    <property type="evidence" value="ECO:0007669"/>
    <property type="project" value="TreeGrafter"/>
</dbReference>
<dbReference type="InterPro" id="IPR015797">
    <property type="entry name" value="NUDIX_hydrolase-like_dom_sf"/>
</dbReference>
<gene>
    <name evidence="2" type="ORF">D7223_30065</name>
</gene>
<dbReference type="CDD" id="cd04692">
    <property type="entry name" value="NUDIX_Hydrolase"/>
    <property type="match status" value="1"/>
</dbReference>
<protein>
    <submittedName>
        <fullName evidence="2">NUDIX domain-containing protein</fullName>
    </submittedName>
</protein>
<evidence type="ECO:0000313" key="3">
    <source>
        <dbReference type="Proteomes" id="UP000281726"/>
    </source>
</evidence>
<dbReference type="SUPFAM" id="SSF55811">
    <property type="entry name" value="Nudix"/>
    <property type="match status" value="1"/>
</dbReference>
<dbReference type="PROSITE" id="PS51462">
    <property type="entry name" value="NUDIX"/>
    <property type="match status" value="1"/>
</dbReference>
<organism evidence="2 3">
    <name type="scientific">Micromonospora endolithica</name>
    <dbReference type="NCBI Taxonomy" id="230091"/>
    <lineage>
        <taxon>Bacteria</taxon>
        <taxon>Bacillati</taxon>
        <taxon>Actinomycetota</taxon>
        <taxon>Actinomycetes</taxon>
        <taxon>Micromonosporales</taxon>
        <taxon>Micromonosporaceae</taxon>
        <taxon>Micromonospora</taxon>
    </lineage>
</organism>